<dbReference type="Gene3D" id="3.40.50.300">
    <property type="entry name" value="P-loop containing nucleotide triphosphate hydrolases"/>
    <property type="match status" value="1"/>
</dbReference>
<dbReference type="InterPro" id="IPR015947">
    <property type="entry name" value="PUA-like_sf"/>
</dbReference>
<feature type="domain" description="APS kinase" evidence="6">
    <location>
        <begin position="232"/>
        <end position="385"/>
    </location>
</feature>
<dbReference type="PANTHER" id="PTHR42700">
    <property type="entry name" value="SULFATE ADENYLYLTRANSFERASE"/>
    <property type="match status" value="1"/>
</dbReference>
<comment type="caution">
    <text evidence="8">The sequence shown here is derived from an EMBL/GenBank/DDBJ whole genome shotgun (WGS) entry which is preliminary data.</text>
</comment>
<keyword evidence="3" id="KW-0808">Transferase</keyword>
<protein>
    <recommendedName>
        <fullName evidence="2">adenylyl-sulfate kinase</fullName>
        <ecNumber evidence="2">2.7.1.25</ecNumber>
    </recommendedName>
</protein>
<evidence type="ECO:0000256" key="2">
    <source>
        <dbReference type="ARBA" id="ARBA00012121"/>
    </source>
</evidence>
<dbReference type="InterPro" id="IPR027417">
    <property type="entry name" value="P-loop_NTPase"/>
</dbReference>
<evidence type="ECO:0000256" key="3">
    <source>
        <dbReference type="ARBA" id="ARBA00022679"/>
    </source>
</evidence>
<dbReference type="Gene3D" id="3.10.400.10">
    <property type="entry name" value="Sulfate adenylyltransferase"/>
    <property type="match status" value="1"/>
</dbReference>
<dbReference type="PANTHER" id="PTHR42700:SF1">
    <property type="entry name" value="SULFATE ADENYLYLTRANSFERASE"/>
    <property type="match status" value="1"/>
</dbReference>
<evidence type="ECO:0000313" key="9">
    <source>
        <dbReference type="Proteomes" id="UP001500320"/>
    </source>
</evidence>
<dbReference type="Pfam" id="PF14306">
    <property type="entry name" value="PUA_2"/>
    <property type="match status" value="1"/>
</dbReference>
<organism evidence="8 9">
    <name type="scientific">Planomonospora alba</name>
    <dbReference type="NCBI Taxonomy" id="161354"/>
    <lineage>
        <taxon>Bacteria</taxon>
        <taxon>Bacillati</taxon>
        <taxon>Actinomycetota</taxon>
        <taxon>Actinomycetes</taxon>
        <taxon>Streptosporangiales</taxon>
        <taxon>Streptosporangiaceae</taxon>
        <taxon>Planomonospora</taxon>
    </lineage>
</organism>
<dbReference type="Pfam" id="PF01583">
    <property type="entry name" value="APS_kinase"/>
    <property type="match status" value="1"/>
</dbReference>
<gene>
    <name evidence="8" type="ORF">GCM10010466_16570</name>
</gene>
<feature type="domain" description="ATP-sulfurylase PUA-like" evidence="7">
    <location>
        <begin position="6"/>
        <end position="85"/>
    </location>
</feature>
<name>A0ABP6MXG7_9ACTN</name>
<dbReference type="NCBIfam" id="TIGR00455">
    <property type="entry name" value="apsK"/>
    <property type="match status" value="1"/>
</dbReference>
<evidence type="ECO:0000259" key="7">
    <source>
        <dbReference type="Pfam" id="PF14306"/>
    </source>
</evidence>
<keyword evidence="5" id="KW-0067">ATP-binding</keyword>
<evidence type="ECO:0000256" key="4">
    <source>
        <dbReference type="ARBA" id="ARBA00022741"/>
    </source>
</evidence>
<dbReference type="SUPFAM" id="SSF88697">
    <property type="entry name" value="PUA domain-like"/>
    <property type="match status" value="1"/>
</dbReference>
<dbReference type="CDD" id="cd02027">
    <property type="entry name" value="APSK"/>
    <property type="match status" value="1"/>
</dbReference>
<accession>A0ABP6MXG7</accession>
<evidence type="ECO:0000313" key="8">
    <source>
        <dbReference type="EMBL" id="GAA3126378.1"/>
    </source>
</evidence>
<dbReference type="InterPro" id="IPR002891">
    <property type="entry name" value="APS"/>
</dbReference>
<evidence type="ECO:0000256" key="5">
    <source>
        <dbReference type="ARBA" id="ARBA00022840"/>
    </source>
</evidence>
<dbReference type="SUPFAM" id="SSF52540">
    <property type="entry name" value="P-loop containing nucleoside triphosphate hydrolases"/>
    <property type="match status" value="1"/>
</dbReference>
<reference evidence="9" key="1">
    <citation type="journal article" date="2019" name="Int. J. Syst. Evol. Microbiol.">
        <title>The Global Catalogue of Microorganisms (GCM) 10K type strain sequencing project: providing services to taxonomists for standard genome sequencing and annotation.</title>
        <authorList>
            <consortium name="The Broad Institute Genomics Platform"/>
            <consortium name="The Broad Institute Genome Sequencing Center for Infectious Disease"/>
            <person name="Wu L."/>
            <person name="Ma J."/>
        </authorList>
    </citation>
    <scope>NUCLEOTIDE SEQUENCE [LARGE SCALE GENOMIC DNA]</scope>
    <source>
        <strain evidence="9">JCM 9373</strain>
    </source>
</reference>
<proteinExistence type="predicted"/>
<evidence type="ECO:0000259" key="6">
    <source>
        <dbReference type="Pfam" id="PF01583"/>
    </source>
</evidence>
<dbReference type="Proteomes" id="UP001500320">
    <property type="component" value="Unassembled WGS sequence"/>
</dbReference>
<keyword evidence="4" id="KW-0547">Nucleotide-binding</keyword>
<keyword evidence="9" id="KW-1185">Reference proteome</keyword>
<comment type="catalytic activity">
    <reaction evidence="1">
        <text>adenosine 5'-phosphosulfate + ATP = 3'-phosphoadenylyl sulfate + ADP + H(+)</text>
        <dbReference type="Rhea" id="RHEA:24152"/>
        <dbReference type="ChEBI" id="CHEBI:15378"/>
        <dbReference type="ChEBI" id="CHEBI:30616"/>
        <dbReference type="ChEBI" id="CHEBI:58243"/>
        <dbReference type="ChEBI" id="CHEBI:58339"/>
        <dbReference type="ChEBI" id="CHEBI:456216"/>
        <dbReference type="EC" id="2.7.1.25"/>
    </reaction>
</comment>
<dbReference type="NCBIfam" id="NF003013">
    <property type="entry name" value="PRK03846.1"/>
    <property type="match status" value="1"/>
</dbReference>
<sequence length="409" mass="42563">MEWTPDARELADLELLLSGAYHPLTGFMGPADAHAVAEHGTLADGTPWPAPVTLALPGDHPAAPGDRVTLRDPEGAPLAVLTVTERAQGLAAGPVEALGAPEHGPFARLRRAPADVRKELAGRPVLAVTMRGPLDDLAEIEATAAELDAAVLLLPLAFGESGPAVVRAALRARDRLAETSAAGAAVAVVPLAPREDHAVDLELRERVAEAYGAAEHLAGPEPVVIPGPPHRRGLVVFFTGLSGSGKSTVARGLRDALLERGGRTVTYLDGDVVRHLLSAGLGFSRADRDLNIRRIGFVAAEAARHGGLAICAPIAPFAATRAEVRAMVEAVGADFLLVHVATPLAECERRDRKGLYAKARAGLIPEFTGVSSPYEEPDDADLVIDTTGISVESAVAAVLDPLVAGGWVR</sequence>
<dbReference type="InterPro" id="IPR059117">
    <property type="entry name" value="APS_kinase_dom"/>
</dbReference>
<evidence type="ECO:0000256" key="1">
    <source>
        <dbReference type="ARBA" id="ARBA00001823"/>
    </source>
</evidence>
<dbReference type="EC" id="2.7.1.25" evidence="2"/>
<dbReference type="InterPro" id="IPR025980">
    <property type="entry name" value="ATP-Sase_PUA-like_dom"/>
</dbReference>
<dbReference type="InterPro" id="IPR050512">
    <property type="entry name" value="Sulf_AdTrans/APS_kinase"/>
</dbReference>
<dbReference type="EMBL" id="BAAAUT010000010">
    <property type="protein sequence ID" value="GAA3126378.1"/>
    <property type="molecule type" value="Genomic_DNA"/>
</dbReference>